<reference evidence="2 3" key="1">
    <citation type="submission" date="2018-08" db="EMBL/GenBank/DDBJ databases">
        <title>Pallidiluteibacterium maritimus gen. nov., sp. nov., isolated from coastal sediment.</title>
        <authorList>
            <person name="Zhou L.Y."/>
        </authorList>
    </citation>
    <scope>NUCLEOTIDE SEQUENCE [LARGE SCALE GENOMIC DNA]</scope>
    <source>
        <strain evidence="2 3">XSD2</strain>
    </source>
</reference>
<dbReference type="EMBL" id="QWGR01000003">
    <property type="protein sequence ID" value="RIJ49318.1"/>
    <property type="molecule type" value="Genomic_DNA"/>
</dbReference>
<feature type="chain" id="PRO_5017273900" evidence="1">
    <location>
        <begin position="25"/>
        <end position="233"/>
    </location>
</feature>
<dbReference type="RefSeq" id="WP_119437205.1">
    <property type="nucleotide sequence ID" value="NZ_QWGR01000003.1"/>
</dbReference>
<name>A0A399T0J8_9BACT</name>
<evidence type="ECO:0000313" key="2">
    <source>
        <dbReference type="EMBL" id="RIJ49318.1"/>
    </source>
</evidence>
<dbReference type="OrthoDB" id="1447694at2"/>
<proteinExistence type="predicted"/>
<feature type="signal peptide" evidence="1">
    <location>
        <begin position="1"/>
        <end position="24"/>
    </location>
</feature>
<evidence type="ECO:0000256" key="1">
    <source>
        <dbReference type="SAM" id="SignalP"/>
    </source>
</evidence>
<dbReference type="Proteomes" id="UP000265926">
    <property type="component" value="Unassembled WGS sequence"/>
</dbReference>
<keyword evidence="3" id="KW-1185">Reference proteome</keyword>
<protein>
    <submittedName>
        <fullName evidence="2">Uncharacterized protein</fullName>
    </submittedName>
</protein>
<sequence length="233" mass="26622">MKQKYFQRIVLFICVLFVFHFNSAAQSENELKDTIRIKNNLFLNTLPPEALPFSMPLSPTLNKMQLLPDKSPTVYQFTPQPKQVSTFSFSQAKIESEIPSIGFSRQFNNTLTYQGGNKLVASAGIGLVHQNSVLNAHTPNYQLNFQAYLEYELTDWLSAYFHGQYVTPSLTVDNKFVDPLMLWSPIFEQTEIGTGLQAKYKKVKLDIGMKKTFNTQIRDYGVKSMHSKLILGF</sequence>
<accession>A0A399T0J8</accession>
<evidence type="ECO:0000313" key="3">
    <source>
        <dbReference type="Proteomes" id="UP000265926"/>
    </source>
</evidence>
<keyword evidence="1" id="KW-0732">Signal</keyword>
<organism evidence="2 3">
    <name type="scientific">Maribellus luteus</name>
    <dbReference type="NCBI Taxonomy" id="2305463"/>
    <lineage>
        <taxon>Bacteria</taxon>
        <taxon>Pseudomonadati</taxon>
        <taxon>Bacteroidota</taxon>
        <taxon>Bacteroidia</taxon>
        <taxon>Marinilabiliales</taxon>
        <taxon>Prolixibacteraceae</taxon>
        <taxon>Maribellus</taxon>
    </lineage>
</organism>
<dbReference type="AlphaFoldDB" id="A0A399T0J8"/>
<comment type="caution">
    <text evidence="2">The sequence shown here is derived from an EMBL/GenBank/DDBJ whole genome shotgun (WGS) entry which is preliminary data.</text>
</comment>
<gene>
    <name evidence="2" type="ORF">D1614_07170</name>
</gene>